<evidence type="ECO:0000313" key="4">
    <source>
        <dbReference type="Proteomes" id="UP000664132"/>
    </source>
</evidence>
<dbReference type="SUPFAM" id="SSF51556">
    <property type="entry name" value="Metallo-dependent hydrolases"/>
    <property type="match status" value="2"/>
</dbReference>
<keyword evidence="1" id="KW-0812">Transmembrane</keyword>
<evidence type="ECO:0000259" key="2">
    <source>
        <dbReference type="Pfam" id="PF01979"/>
    </source>
</evidence>
<keyword evidence="1" id="KW-1133">Transmembrane helix</keyword>
<dbReference type="SUPFAM" id="SSF51338">
    <property type="entry name" value="Composite domain of metallo-dependent hydrolases"/>
    <property type="match status" value="1"/>
</dbReference>
<keyword evidence="4" id="KW-1185">Reference proteome</keyword>
<organism evidence="3 4">
    <name type="scientific">Cadophora malorum</name>
    <dbReference type="NCBI Taxonomy" id="108018"/>
    <lineage>
        <taxon>Eukaryota</taxon>
        <taxon>Fungi</taxon>
        <taxon>Dikarya</taxon>
        <taxon>Ascomycota</taxon>
        <taxon>Pezizomycotina</taxon>
        <taxon>Leotiomycetes</taxon>
        <taxon>Helotiales</taxon>
        <taxon>Ploettnerulaceae</taxon>
        <taxon>Cadophora</taxon>
    </lineage>
</organism>
<keyword evidence="1" id="KW-0472">Membrane</keyword>
<sequence length="951" mass="103391">MYKQLDSEAIPPPPRRQYRPKLPVSIITTILFILGIQFVILPRYVYQMSPSEMRLTQFQLDALDEGLRKCQADRTPPIQYPVTTASSRSNARWNPSTGQNDTIILRNVTLFDGEKIVENAVDIVFKKGIIESVSDAAQSILIPGANVFDLEGKYVTPGLVDMHSHHLTNTWPLLSSTSDTNEMNPAFGPLTPFVRIVDSLKAYDYATTVIASGGVTTSLILPGSANIMGGEAVVVKNVLKSGDNEEFVVEELLLEHGEPVENRRRYMKMACGENPRRVYKHTRMGNAYIFRKQMERAKELKDKQDTWCLKAAALKENGNVAAISSFLDSASKDESATDYLEFDSSIAMLRGKVGINVHCYEPEDFEDMIKHSKEFGFRIQAFHHALSAWQVPEMIKASGENITIATFSEFGFYKKEAYEANLWAGKILSDHGVPIAYKSDHVEPETNAKYLLFQAATGHSFHVPELLALQSVTSVPAQSMQIDHRVGYARPGYDADLVVWDSHPLLVGATALQVYIDGKPTLDPKKVEESLSSVQVTSSKNLSAPIMRKTVSAEIKEELCSKVEKAGTKFTVTGIRNSYLEGHAAAAAASDSLTMVVDSGKILCFDSSSKCASMSADSPIITLENGHVLPGLTAVSAQLGLAEITTDSATSDGELKKTAGADPKHIVYAKYGVHLEGRGFARAKIGGVTRSITAPMSEGFTSGVSTGIKTSGKKTILNGGIFQDDVAVHFSIGQESKGTDSLPTISSEISTLREIIVENEKKDNIYGKAANGTIPLVVHADNEYDIMQLIKIKQEYPQLNLVIYGGYGSPLVAKELAEAKIPVILTANRGAPAAFEAKNSLPGPPLSRSPAAVLTEAGVKYALSIFGEAETSHIHNIPIEAGWAAKYAGLSAKQAVNLVSRNVEDIMGLDVEETKRDFVVWEGNPLEFGASVVLGVDGEDGMVSMCWPESN</sequence>
<dbReference type="InterPro" id="IPR032466">
    <property type="entry name" value="Metal_Hydrolase"/>
</dbReference>
<dbReference type="InterPro" id="IPR011059">
    <property type="entry name" value="Metal-dep_hydrolase_composite"/>
</dbReference>
<dbReference type="Pfam" id="PF01979">
    <property type="entry name" value="Amidohydro_1"/>
    <property type="match status" value="1"/>
</dbReference>
<comment type="caution">
    <text evidence="3">The sequence shown here is derived from an EMBL/GenBank/DDBJ whole genome shotgun (WGS) entry which is preliminary data.</text>
</comment>
<name>A0A8H8BU96_9HELO</name>
<proteinExistence type="predicted"/>
<feature type="domain" description="Amidohydrolase-related" evidence="2">
    <location>
        <begin position="154"/>
        <end position="512"/>
    </location>
</feature>
<dbReference type="Gene3D" id="3.20.20.140">
    <property type="entry name" value="Metal-dependent hydrolases"/>
    <property type="match status" value="2"/>
</dbReference>
<dbReference type="GO" id="GO:0005737">
    <property type="term" value="C:cytoplasm"/>
    <property type="evidence" value="ECO:0007669"/>
    <property type="project" value="TreeGrafter"/>
</dbReference>
<evidence type="ECO:0000313" key="3">
    <source>
        <dbReference type="EMBL" id="KAG4423863.1"/>
    </source>
</evidence>
<gene>
    <name evidence="3" type="ORF">IFR04_003008</name>
</gene>
<evidence type="ECO:0000256" key="1">
    <source>
        <dbReference type="SAM" id="Phobius"/>
    </source>
</evidence>
<dbReference type="PANTHER" id="PTHR43668:SF5">
    <property type="entry name" value="AMIDOHYDROLASE 3 DOMAIN-CONTAINING PROTEIN"/>
    <property type="match status" value="1"/>
</dbReference>
<dbReference type="Proteomes" id="UP000664132">
    <property type="component" value="Unassembled WGS sequence"/>
</dbReference>
<dbReference type="AlphaFoldDB" id="A0A8H8BU96"/>
<dbReference type="EMBL" id="JAFJYH010000028">
    <property type="protein sequence ID" value="KAG4423863.1"/>
    <property type="molecule type" value="Genomic_DNA"/>
</dbReference>
<protein>
    <recommendedName>
        <fullName evidence="2">Amidohydrolase-related domain-containing protein</fullName>
    </recommendedName>
</protein>
<dbReference type="InterPro" id="IPR050138">
    <property type="entry name" value="DHOase/Allantoinase_Hydrolase"/>
</dbReference>
<reference evidence="3" key="1">
    <citation type="submission" date="2021-02" db="EMBL/GenBank/DDBJ databases">
        <title>Genome sequence Cadophora malorum strain M34.</title>
        <authorList>
            <person name="Stefanovic E."/>
            <person name="Vu D."/>
            <person name="Scully C."/>
            <person name="Dijksterhuis J."/>
            <person name="Roader J."/>
            <person name="Houbraken J."/>
        </authorList>
    </citation>
    <scope>NUCLEOTIDE SEQUENCE</scope>
    <source>
        <strain evidence="3">M34</strain>
    </source>
</reference>
<dbReference type="GO" id="GO:0004038">
    <property type="term" value="F:allantoinase activity"/>
    <property type="evidence" value="ECO:0007669"/>
    <property type="project" value="TreeGrafter"/>
</dbReference>
<dbReference type="InterPro" id="IPR006680">
    <property type="entry name" value="Amidohydro-rel"/>
</dbReference>
<accession>A0A8H8BU96</accession>
<dbReference type="OrthoDB" id="10258955at2759"/>
<dbReference type="GO" id="GO:0006145">
    <property type="term" value="P:purine nucleobase catabolic process"/>
    <property type="evidence" value="ECO:0007669"/>
    <property type="project" value="TreeGrafter"/>
</dbReference>
<dbReference type="PANTHER" id="PTHR43668">
    <property type="entry name" value="ALLANTOINASE"/>
    <property type="match status" value="1"/>
</dbReference>
<feature type="transmembrane region" description="Helical" evidence="1">
    <location>
        <begin position="24"/>
        <end position="46"/>
    </location>
</feature>